<evidence type="ECO:0000256" key="8">
    <source>
        <dbReference type="ARBA" id="ARBA00023303"/>
    </source>
</evidence>
<keyword evidence="7 9" id="KW-0472">Membrane</keyword>
<comment type="similarity">
    <text evidence="2">Belongs to the two pore domain potassium channel (TC 1.A.1.7) family.</text>
</comment>
<evidence type="ECO:0000259" key="10">
    <source>
        <dbReference type="Pfam" id="PF07885"/>
    </source>
</evidence>
<dbReference type="Gene3D" id="1.10.287.70">
    <property type="match status" value="2"/>
</dbReference>
<feature type="domain" description="Potassium channel" evidence="10">
    <location>
        <begin position="108"/>
        <end position="175"/>
    </location>
</feature>
<feature type="transmembrane region" description="Helical" evidence="9">
    <location>
        <begin position="101"/>
        <end position="122"/>
    </location>
</feature>
<name>A0A6A4NDB9_LUPAL</name>
<evidence type="ECO:0000256" key="6">
    <source>
        <dbReference type="ARBA" id="ARBA00023065"/>
    </source>
</evidence>
<evidence type="ECO:0000313" key="11">
    <source>
        <dbReference type="EMBL" id="KAE9584645.1"/>
    </source>
</evidence>
<dbReference type="SUPFAM" id="SSF81324">
    <property type="entry name" value="Voltage-gated potassium channels"/>
    <property type="match status" value="2"/>
</dbReference>
<dbReference type="GO" id="GO:0005774">
    <property type="term" value="C:vacuolar membrane"/>
    <property type="evidence" value="ECO:0007669"/>
    <property type="project" value="UniProtKB-ARBA"/>
</dbReference>
<keyword evidence="8 12" id="KW-0407">Ion channel</keyword>
<dbReference type="InterPro" id="IPR013099">
    <property type="entry name" value="K_chnl_dom"/>
</dbReference>
<evidence type="ECO:0000313" key="12">
    <source>
        <dbReference type="EMBL" id="KAE9584648.1"/>
    </source>
</evidence>
<feature type="transmembrane region" description="Helical" evidence="9">
    <location>
        <begin position="21"/>
        <end position="38"/>
    </location>
</feature>
<feature type="domain" description="Potassium channel" evidence="10">
    <location>
        <begin position="3"/>
        <end position="72"/>
    </location>
</feature>
<dbReference type="GO" id="GO:0030322">
    <property type="term" value="P:stabilization of membrane potential"/>
    <property type="evidence" value="ECO:0007669"/>
    <property type="project" value="TreeGrafter"/>
</dbReference>
<dbReference type="GO" id="GO:0022841">
    <property type="term" value="F:potassium ion leak channel activity"/>
    <property type="evidence" value="ECO:0007669"/>
    <property type="project" value="TreeGrafter"/>
</dbReference>
<dbReference type="EMBL" id="WOCE01000025">
    <property type="protein sequence ID" value="KAE9584651.1"/>
    <property type="molecule type" value="Genomic_DNA"/>
</dbReference>
<evidence type="ECO:0000256" key="4">
    <source>
        <dbReference type="ARBA" id="ARBA00022692"/>
    </source>
</evidence>
<evidence type="ECO:0000256" key="2">
    <source>
        <dbReference type="ARBA" id="ARBA00010159"/>
    </source>
</evidence>
<keyword evidence="4 9" id="KW-0812">Transmembrane</keyword>
<evidence type="ECO:0000313" key="13">
    <source>
        <dbReference type="EMBL" id="KAE9584651.1"/>
    </source>
</evidence>
<evidence type="ECO:0000256" key="1">
    <source>
        <dbReference type="ARBA" id="ARBA00004141"/>
    </source>
</evidence>
<dbReference type="EMBL" id="WOCE01000025">
    <property type="protein sequence ID" value="KAE9584648.1"/>
    <property type="molecule type" value="Genomic_DNA"/>
</dbReference>
<gene>
    <name evidence="11" type="ORF">Lalb_Chr25g0280301</name>
    <name evidence="12" type="ORF">Lalb_Chr25g0280331</name>
    <name evidence="13" type="ORF">Lalb_Chr25g0280361</name>
</gene>
<dbReference type="EMBL" id="WOCE01000025">
    <property type="protein sequence ID" value="KAE9584645.1"/>
    <property type="molecule type" value="Genomic_DNA"/>
</dbReference>
<dbReference type="GO" id="GO:0005886">
    <property type="term" value="C:plasma membrane"/>
    <property type="evidence" value="ECO:0007669"/>
    <property type="project" value="TreeGrafter"/>
</dbReference>
<proteinExistence type="inferred from homology"/>
<dbReference type="AlphaFoldDB" id="A0A6A4NDB9"/>
<dbReference type="PANTHER" id="PTHR11003">
    <property type="entry name" value="POTASSIUM CHANNEL, SUBFAMILY K"/>
    <property type="match status" value="1"/>
</dbReference>
<keyword evidence="5 9" id="KW-1133">Transmembrane helix</keyword>
<comment type="caution">
    <text evidence="12">The sequence shown here is derived from an EMBL/GenBank/DDBJ whole genome shotgun (WGS) entry which is preliminary data.</text>
</comment>
<sequence>MLLGIVAYFLNDRSKVSPLSKLVNGVYFVIVTLTSVGYGDIVPHTTLTKIMTSLYILIGFWMWNILVNHLMDYELEKLRTRLVRWCDNSPYKDFNNQKVRIYITIGVIFSFIIVGAFGAYFLETMSVVDSFYLSIVSISTVGYGDYSFETKAGRVFGCIWILIGTLIVNKAFEYLTGCLYNKMINGNAHKLSRYALFPFIIKKYAHYSYFIRIFKS</sequence>
<evidence type="ECO:0000256" key="3">
    <source>
        <dbReference type="ARBA" id="ARBA00022448"/>
    </source>
</evidence>
<dbReference type="PANTHER" id="PTHR11003:SF291">
    <property type="entry name" value="IP11374P"/>
    <property type="match status" value="1"/>
</dbReference>
<keyword evidence="3" id="KW-0813">Transport</keyword>
<organism evidence="12 14">
    <name type="scientific">Lupinus albus</name>
    <name type="common">White lupine</name>
    <name type="synonym">Lupinus termis</name>
    <dbReference type="NCBI Taxonomy" id="3870"/>
    <lineage>
        <taxon>Eukaryota</taxon>
        <taxon>Viridiplantae</taxon>
        <taxon>Streptophyta</taxon>
        <taxon>Embryophyta</taxon>
        <taxon>Tracheophyta</taxon>
        <taxon>Spermatophyta</taxon>
        <taxon>Magnoliopsida</taxon>
        <taxon>eudicotyledons</taxon>
        <taxon>Gunneridae</taxon>
        <taxon>Pentapetalae</taxon>
        <taxon>rosids</taxon>
        <taxon>fabids</taxon>
        <taxon>Fabales</taxon>
        <taxon>Fabaceae</taxon>
        <taxon>Papilionoideae</taxon>
        <taxon>50 kb inversion clade</taxon>
        <taxon>genistoids sensu lato</taxon>
        <taxon>core genistoids</taxon>
        <taxon>Genisteae</taxon>
        <taxon>Lupinus</taxon>
    </lineage>
</organism>
<protein>
    <submittedName>
        <fullName evidence="12">Putative Two pore domain potassium channel</fullName>
    </submittedName>
</protein>
<evidence type="ECO:0000256" key="9">
    <source>
        <dbReference type="SAM" id="Phobius"/>
    </source>
</evidence>
<reference evidence="14" key="1">
    <citation type="journal article" date="2020" name="Nat. Commun.">
        <title>Genome sequence of the cluster root forming white lupin.</title>
        <authorList>
            <person name="Hufnagel B."/>
            <person name="Marques A."/>
            <person name="Soriano A."/>
            <person name="Marques L."/>
            <person name="Divol F."/>
            <person name="Doumas P."/>
            <person name="Sallet E."/>
            <person name="Mancinotti D."/>
            <person name="Carrere S."/>
            <person name="Marande W."/>
            <person name="Arribat S."/>
            <person name="Keller J."/>
            <person name="Huneau C."/>
            <person name="Blein T."/>
            <person name="Aime D."/>
            <person name="Laguerre M."/>
            <person name="Taylor J."/>
            <person name="Schubert V."/>
            <person name="Nelson M."/>
            <person name="Geu-Flores F."/>
            <person name="Crespi M."/>
            <person name="Gallardo-Guerrero K."/>
            <person name="Delaux P.-M."/>
            <person name="Salse J."/>
            <person name="Berges H."/>
            <person name="Guyot R."/>
            <person name="Gouzy J."/>
            <person name="Peret B."/>
        </authorList>
    </citation>
    <scope>NUCLEOTIDE SEQUENCE [LARGE SCALE GENOMIC DNA]</scope>
    <source>
        <strain evidence="14">cv. Amiga</strain>
    </source>
</reference>
<comment type="subcellular location">
    <subcellularLocation>
        <location evidence="1">Membrane</location>
        <topology evidence="1">Multi-pass membrane protein</topology>
    </subcellularLocation>
</comment>
<reference evidence="12" key="2">
    <citation type="journal article" date="2020" name="Nat. Commun.">
        <title>High-quality genome sequence of white lupin provides insight into soil exploration and seed quality.</title>
        <authorList>
            <person name="Hufnagel B."/>
            <person name="Marques A."/>
            <person name="Soriano A."/>
            <person name="Marques L."/>
            <person name="Divol F."/>
            <person name="Doumas P."/>
            <person name="Sallet E."/>
            <person name="Mancinotti D."/>
            <person name="Carrere S."/>
            <person name="Marande W."/>
            <person name="Arribat S."/>
            <person name="Keller J."/>
            <person name="Huneau C."/>
            <person name="Blein T."/>
            <person name="Aime D."/>
            <person name="Laguerre M."/>
            <person name="Taylor J."/>
            <person name="Schubert V."/>
            <person name="Nelson M."/>
            <person name="Geu-Flores F."/>
            <person name="Crespi M."/>
            <person name="Gallardo K."/>
            <person name="Delaux P.M."/>
            <person name="Salse J."/>
            <person name="Berges H."/>
            <person name="Guyot R."/>
            <person name="Gouzy J."/>
            <person name="Peret B."/>
        </authorList>
    </citation>
    <scope>NUCLEOTIDE SEQUENCE</scope>
    <source>
        <tissue evidence="12">Leaves</tissue>
    </source>
</reference>
<keyword evidence="14" id="KW-1185">Reference proteome</keyword>
<dbReference type="Pfam" id="PF07885">
    <property type="entry name" value="Ion_trans_2"/>
    <property type="match status" value="2"/>
</dbReference>
<evidence type="ECO:0000313" key="14">
    <source>
        <dbReference type="Proteomes" id="UP000447434"/>
    </source>
</evidence>
<dbReference type="GO" id="GO:0015271">
    <property type="term" value="F:outward rectifier potassium channel activity"/>
    <property type="evidence" value="ECO:0007669"/>
    <property type="project" value="TreeGrafter"/>
</dbReference>
<dbReference type="OrthoDB" id="415460at2759"/>
<feature type="transmembrane region" description="Helical" evidence="9">
    <location>
        <begin position="50"/>
        <end position="71"/>
    </location>
</feature>
<evidence type="ECO:0000256" key="5">
    <source>
        <dbReference type="ARBA" id="ARBA00022989"/>
    </source>
</evidence>
<dbReference type="Proteomes" id="UP000447434">
    <property type="component" value="Chromosome 25"/>
</dbReference>
<accession>A0A6A4NDB9</accession>
<keyword evidence="6" id="KW-0406">Ion transport</keyword>
<dbReference type="PRINTS" id="PR01333">
    <property type="entry name" value="2POREKCHANEL"/>
</dbReference>
<feature type="transmembrane region" description="Helical" evidence="9">
    <location>
        <begin position="152"/>
        <end position="172"/>
    </location>
</feature>
<dbReference type="InterPro" id="IPR003280">
    <property type="entry name" value="2pore_dom_K_chnl"/>
</dbReference>
<evidence type="ECO:0000256" key="7">
    <source>
        <dbReference type="ARBA" id="ARBA00023136"/>
    </source>
</evidence>